<evidence type="ECO:0000256" key="2">
    <source>
        <dbReference type="ARBA" id="ARBA00022723"/>
    </source>
</evidence>
<organism evidence="4">
    <name type="scientific">Telmatobacter sp. DSM 110680</name>
    <dbReference type="NCBI Taxonomy" id="3036704"/>
    <lineage>
        <taxon>Bacteria</taxon>
        <taxon>Pseudomonadati</taxon>
        <taxon>Acidobacteriota</taxon>
        <taxon>Terriglobia</taxon>
        <taxon>Terriglobales</taxon>
        <taxon>Acidobacteriaceae</taxon>
        <taxon>Telmatobacter</taxon>
    </lineage>
</organism>
<evidence type="ECO:0000259" key="3">
    <source>
        <dbReference type="Pfam" id="PF01557"/>
    </source>
</evidence>
<sequence length="278" mass="30061">MKYCRFRFENQILYGKVEDRGGEPWIVDLAAAPEEDLAFHLAHARALAAKELVIDPAGFDFEPMALGEAELLAPVTPSKIICVGRNYRDHAKELGNEVPAEPLLFFKPPSSLLVHKGTVLMPPESERVDFEGELALVIGKRASKLAAAADWRSYVRGYTIANDVTARDLQKKDGQWTRAKGFDTFCAVGPVVSGDVDPEKGLTVETRVNGELRQHGSTLDFIFSIPELLRYITAAITLEAGDLLLTGTPAGVGPLKAGDRVDVSIDGVGVLSNTFAAG</sequence>
<gene>
    <name evidence="4" type="ORF">P8935_21540</name>
</gene>
<dbReference type="PANTHER" id="PTHR11820">
    <property type="entry name" value="ACYLPYRUVASE"/>
    <property type="match status" value="1"/>
</dbReference>
<protein>
    <submittedName>
        <fullName evidence="4">Fumarylacetoacetate hydrolase family protein</fullName>
    </submittedName>
</protein>
<dbReference type="EMBL" id="CP121196">
    <property type="protein sequence ID" value="XBH17137.1"/>
    <property type="molecule type" value="Genomic_DNA"/>
</dbReference>
<reference evidence="4" key="1">
    <citation type="submission" date="2023-03" db="EMBL/GenBank/DDBJ databases">
        <title>Edaphobacter sp.</title>
        <authorList>
            <person name="Huber K.J."/>
            <person name="Papendorf J."/>
            <person name="Pilke C."/>
            <person name="Bunk B."/>
            <person name="Sproeer C."/>
            <person name="Pester M."/>
        </authorList>
    </citation>
    <scope>NUCLEOTIDE SEQUENCE</scope>
    <source>
        <strain evidence="4">DSM 110680</strain>
    </source>
</reference>
<dbReference type="GO" id="GO:0016853">
    <property type="term" value="F:isomerase activity"/>
    <property type="evidence" value="ECO:0007669"/>
    <property type="project" value="UniProtKB-ARBA"/>
</dbReference>
<evidence type="ECO:0000256" key="1">
    <source>
        <dbReference type="ARBA" id="ARBA00010211"/>
    </source>
</evidence>
<dbReference type="SUPFAM" id="SSF56529">
    <property type="entry name" value="FAH"/>
    <property type="match status" value="1"/>
</dbReference>
<feature type="domain" description="Fumarylacetoacetase-like C-terminal" evidence="3">
    <location>
        <begin position="79"/>
        <end position="275"/>
    </location>
</feature>
<dbReference type="InterPro" id="IPR011234">
    <property type="entry name" value="Fumarylacetoacetase-like_C"/>
</dbReference>
<dbReference type="InterPro" id="IPR036663">
    <property type="entry name" value="Fumarylacetoacetase_C_sf"/>
</dbReference>
<dbReference type="Gene3D" id="3.90.850.10">
    <property type="entry name" value="Fumarylacetoacetase-like, C-terminal domain"/>
    <property type="match status" value="1"/>
</dbReference>
<keyword evidence="2" id="KW-0479">Metal-binding</keyword>
<dbReference type="Pfam" id="PF01557">
    <property type="entry name" value="FAA_hydrolase"/>
    <property type="match status" value="1"/>
</dbReference>
<dbReference type="RefSeq" id="WP_348262368.1">
    <property type="nucleotide sequence ID" value="NZ_CP121196.1"/>
</dbReference>
<comment type="similarity">
    <text evidence="1">Belongs to the FAH family.</text>
</comment>
<evidence type="ECO:0000313" key="4">
    <source>
        <dbReference type="EMBL" id="XBH17137.1"/>
    </source>
</evidence>
<accession>A0AAU7DGF4</accession>
<keyword evidence="4" id="KW-0378">Hydrolase</keyword>
<proteinExistence type="inferred from homology"/>
<name>A0AAU7DGF4_9BACT</name>
<dbReference type="PANTHER" id="PTHR11820:SF7">
    <property type="entry name" value="ACYLPYRUVASE FAHD1, MITOCHONDRIAL"/>
    <property type="match status" value="1"/>
</dbReference>
<dbReference type="AlphaFoldDB" id="A0AAU7DGF4"/>
<dbReference type="GO" id="GO:0019752">
    <property type="term" value="P:carboxylic acid metabolic process"/>
    <property type="evidence" value="ECO:0007669"/>
    <property type="project" value="UniProtKB-ARBA"/>
</dbReference>
<dbReference type="GO" id="GO:0046872">
    <property type="term" value="F:metal ion binding"/>
    <property type="evidence" value="ECO:0007669"/>
    <property type="project" value="UniProtKB-KW"/>
</dbReference>
<dbReference type="GO" id="GO:0018773">
    <property type="term" value="F:acetylpyruvate hydrolase activity"/>
    <property type="evidence" value="ECO:0007669"/>
    <property type="project" value="TreeGrafter"/>
</dbReference>
<dbReference type="FunFam" id="3.90.850.10:FF:000002">
    <property type="entry name" value="2-hydroxyhepta-2,4-diene-1,7-dioate isomerase"/>
    <property type="match status" value="1"/>
</dbReference>